<evidence type="ECO:0000313" key="2">
    <source>
        <dbReference type="EMBL" id="PAK94085.1"/>
    </source>
</evidence>
<comment type="caution">
    <text evidence="2">The sequence shown here is derived from an EMBL/GenBank/DDBJ whole genome shotgun (WGS) entry which is preliminary data.</text>
</comment>
<sequence>MTRGDRVQMYNVIRSQELRAHGVHSRVVKSAVDCCLLRLTRGMYSVIRRCENPQHARIAELITDEDWLRRVREHTQSTQKHDYEYADLLEKLKIASYPHYRVDDVICGVSAARIHDLPLYRVGTQRIHIASPSHRLRTGIVSRTTREVPAADTVMVGKMRLTSPALTSLDLIPQIGEPGAFAAMESVVRRSVFGAEEASAGRFGYPPDVGQLERKAVEEHFAPVLARLPKGRARAARLIGRIGARSESYAESRCSYNLSVLGLCGFEQQVQVHEKGRLVARVDFMDRVAKTVLFVDGAAKYVENGGARLQKEATQFNRLVALGYRIVRFTFAEVMDLEAFATKLYGQAPWLRGRVTRNRSV</sequence>
<evidence type="ECO:0000313" key="3">
    <source>
        <dbReference type="Proteomes" id="UP000076612"/>
    </source>
</evidence>
<dbReference type="AlphaFoldDB" id="A0A163AUJ6"/>
<evidence type="ECO:0008006" key="5">
    <source>
        <dbReference type="Google" id="ProtNLM"/>
    </source>
</evidence>
<dbReference type="Proteomes" id="UP000076612">
    <property type="component" value="Unassembled WGS sequence"/>
</dbReference>
<accession>A0A163AUJ6</accession>
<protein>
    <recommendedName>
        <fullName evidence="5">DUF559 domain-containing protein</fullName>
    </recommendedName>
</protein>
<evidence type="ECO:0000313" key="1">
    <source>
        <dbReference type="EMBL" id="KZE22489.1"/>
    </source>
</evidence>
<reference evidence="3" key="1">
    <citation type="submission" date="2016-01" db="EMBL/GenBank/DDBJ databases">
        <title>Draft genome of Chromobacterium sp. F49.</title>
        <authorList>
            <person name="Hong K.W."/>
        </authorList>
    </citation>
    <scope>NUCLEOTIDE SEQUENCE [LARGE SCALE GENOMIC DNA]</scope>
    <source>
        <strain evidence="3">M40</strain>
    </source>
</reference>
<organism evidence="2 4">
    <name type="scientific">Brevibacterium casei</name>
    <dbReference type="NCBI Taxonomy" id="33889"/>
    <lineage>
        <taxon>Bacteria</taxon>
        <taxon>Bacillati</taxon>
        <taxon>Actinomycetota</taxon>
        <taxon>Actinomycetes</taxon>
        <taxon>Micrococcales</taxon>
        <taxon>Brevibacteriaceae</taxon>
        <taxon>Brevibacterium</taxon>
    </lineage>
</organism>
<dbReference type="EMBL" id="LQQR01000009">
    <property type="protein sequence ID" value="KZE22489.1"/>
    <property type="molecule type" value="Genomic_DNA"/>
</dbReference>
<gene>
    <name evidence="1" type="ORF">AVW13_07330</name>
    <name evidence="2" type="ORF">B8X04_14865</name>
</gene>
<dbReference type="Proteomes" id="UP000216867">
    <property type="component" value="Unassembled WGS sequence"/>
</dbReference>
<reference evidence="1" key="2">
    <citation type="submission" date="2016-01" db="EMBL/GenBank/DDBJ databases">
        <authorList>
            <person name="Hong K.W."/>
        </authorList>
    </citation>
    <scope>NUCLEOTIDE SEQUENCE</scope>
    <source>
        <strain evidence="1">M40</strain>
    </source>
</reference>
<reference evidence="2 4" key="3">
    <citation type="submission" date="2017-04" db="EMBL/GenBank/DDBJ databases">
        <title>Kefir bacterial isolates.</title>
        <authorList>
            <person name="Kim Y."/>
            <person name="Blasche S."/>
            <person name="Patil K.R."/>
        </authorList>
    </citation>
    <scope>NUCLEOTIDE SEQUENCE [LARGE SCALE GENOMIC DNA]</scope>
    <source>
        <strain evidence="2 4">OG2</strain>
    </source>
</reference>
<proteinExistence type="predicted"/>
<evidence type="ECO:0000313" key="4">
    <source>
        <dbReference type="Proteomes" id="UP000216867"/>
    </source>
</evidence>
<name>A0A163AUJ6_9MICO</name>
<dbReference type="STRING" id="33889.AVW13_07330"/>
<dbReference type="EMBL" id="NCWY01000015">
    <property type="protein sequence ID" value="PAK94085.1"/>
    <property type="molecule type" value="Genomic_DNA"/>
</dbReference>